<keyword evidence="1" id="KW-0472">Membrane</keyword>
<dbReference type="Pfam" id="PF04964">
    <property type="entry name" value="Flp_Fap"/>
    <property type="match status" value="1"/>
</dbReference>
<dbReference type="EMBL" id="SOFP01000046">
    <property type="protein sequence ID" value="TFC15178.1"/>
    <property type="molecule type" value="Genomic_DNA"/>
</dbReference>
<proteinExistence type="predicted"/>
<dbReference type="InterPro" id="IPR007047">
    <property type="entry name" value="Flp_Fap"/>
</dbReference>
<organism evidence="2 3">
    <name type="scientific">Cryobacterium algoritolerans</name>
    <dbReference type="NCBI Taxonomy" id="1259184"/>
    <lineage>
        <taxon>Bacteria</taxon>
        <taxon>Bacillati</taxon>
        <taxon>Actinomycetota</taxon>
        <taxon>Actinomycetes</taxon>
        <taxon>Micrococcales</taxon>
        <taxon>Microbacteriaceae</taxon>
        <taxon>Cryobacterium</taxon>
    </lineage>
</organism>
<accession>A0A4R8WWZ2</accession>
<feature type="transmembrane region" description="Helical" evidence="1">
    <location>
        <begin position="23"/>
        <end position="44"/>
    </location>
</feature>
<keyword evidence="3" id="KW-1185">Reference proteome</keyword>
<dbReference type="Proteomes" id="UP000298412">
    <property type="component" value="Unassembled WGS sequence"/>
</dbReference>
<reference evidence="2 3" key="1">
    <citation type="submission" date="2019-03" db="EMBL/GenBank/DDBJ databases">
        <title>Genomics of glacier-inhabiting Cryobacterium strains.</title>
        <authorList>
            <person name="Liu Q."/>
            <person name="Xin Y.-H."/>
        </authorList>
    </citation>
    <scope>NUCLEOTIDE SEQUENCE [LARGE SCALE GENOMIC DNA]</scope>
    <source>
        <strain evidence="2 3">MDT1-3</strain>
    </source>
</reference>
<dbReference type="RefSeq" id="WP_134566922.1">
    <property type="nucleotide sequence ID" value="NZ_SOFP01000046.1"/>
</dbReference>
<keyword evidence="1" id="KW-0812">Transmembrane</keyword>
<comment type="caution">
    <text evidence="2">The sequence shown here is derived from an EMBL/GenBank/DDBJ whole genome shotgun (WGS) entry which is preliminary data.</text>
</comment>
<evidence type="ECO:0000256" key="1">
    <source>
        <dbReference type="SAM" id="Phobius"/>
    </source>
</evidence>
<sequence>MKFHTKIQALVNSMRTDEEGATAVEYGLMVSLIAVVILAAVTVIGTQLNIKFGLVQAALL</sequence>
<evidence type="ECO:0000313" key="3">
    <source>
        <dbReference type="Proteomes" id="UP000298412"/>
    </source>
</evidence>
<dbReference type="AlphaFoldDB" id="A0A4R8WWZ2"/>
<protein>
    <submittedName>
        <fullName evidence="2">Flp family type IVb pilin</fullName>
    </submittedName>
</protein>
<keyword evidence="1" id="KW-1133">Transmembrane helix</keyword>
<evidence type="ECO:0000313" key="2">
    <source>
        <dbReference type="EMBL" id="TFC15178.1"/>
    </source>
</evidence>
<gene>
    <name evidence="2" type="ORF">E3O19_08575</name>
</gene>
<name>A0A4R8WWZ2_9MICO</name>